<gene>
    <name evidence="2" type="ORF">NA56DRAFT_634675</name>
</gene>
<dbReference type="OrthoDB" id="2522565at2759"/>
<dbReference type="AlphaFoldDB" id="A0A2J6PN85"/>
<dbReference type="STRING" id="1745343.A0A2J6PN85"/>
<keyword evidence="1" id="KW-0732">Signal</keyword>
<organism evidence="2 3">
    <name type="scientific">Hyaloscypha hepaticicola</name>
    <dbReference type="NCBI Taxonomy" id="2082293"/>
    <lineage>
        <taxon>Eukaryota</taxon>
        <taxon>Fungi</taxon>
        <taxon>Dikarya</taxon>
        <taxon>Ascomycota</taxon>
        <taxon>Pezizomycotina</taxon>
        <taxon>Leotiomycetes</taxon>
        <taxon>Helotiales</taxon>
        <taxon>Hyaloscyphaceae</taxon>
        <taxon>Hyaloscypha</taxon>
    </lineage>
</organism>
<accession>A0A2J6PN85</accession>
<keyword evidence="3" id="KW-1185">Reference proteome</keyword>
<evidence type="ECO:0000313" key="3">
    <source>
        <dbReference type="Proteomes" id="UP000235672"/>
    </source>
</evidence>
<dbReference type="EMBL" id="KZ613513">
    <property type="protein sequence ID" value="PMD15492.1"/>
    <property type="molecule type" value="Genomic_DNA"/>
</dbReference>
<name>A0A2J6PN85_9HELO</name>
<proteinExistence type="predicted"/>
<feature type="chain" id="PRO_5014422984" evidence="1">
    <location>
        <begin position="25"/>
        <end position="445"/>
    </location>
</feature>
<dbReference type="Proteomes" id="UP000235672">
    <property type="component" value="Unassembled WGS sequence"/>
</dbReference>
<protein>
    <submittedName>
        <fullName evidence="2">Uncharacterized protein</fullName>
    </submittedName>
</protein>
<sequence>MLAKRPTPLISFALLLSISLLVYSTTRYHEKLLPTSHHSGTAVAEHLPVPTVGHLSPAPYSHNEVRSVSRKDGQYWPIDFGGLGIINPNIIPHLNKTEVWIVVGQRLDPPSVAYGGQWSVEISCEATFREGALRCLEKPEILPISATYGGKCTGDISILNMNVGPHDARVFYGPKNPFIMYGTNSQFTCFGQWMQDFRSLVAWPVAIWVASADTHYVVGKELQRPHPGPVEKNWFVFWDAVGDMYIHHDISPKRSFVKVEKDGSIGEDLSPLIADDDAKCMAAYMPIPGKDEELHQATNSLSIVLCRRADTECNADANTYIMHIYQHKFWHGFHGVYEPYIVLFKRTAPFGIYGLTKKPLWFHGRGGPGLGKIPDFYDLELRKTWDQSEMMYVTSMNWKEPGRNYVGYLDDVLMLGFGIEDERSAVIDVTAGDILKDLGLCSELK</sequence>
<reference evidence="2 3" key="1">
    <citation type="submission" date="2016-05" db="EMBL/GenBank/DDBJ databases">
        <title>A degradative enzymes factory behind the ericoid mycorrhizal symbiosis.</title>
        <authorList>
            <consortium name="DOE Joint Genome Institute"/>
            <person name="Martino E."/>
            <person name="Morin E."/>
            <person name="Grelet G."/>
            <person name="Kuo A."/>
            <person name="Kohler A."/>
            <person name="Daghino S."/>
            <person name="Barry K."/>
            <person name="Choi C."/>
            <person name="Cichocki N."/>
            <person name="Clum A."/>
            <person name="Copeland A."/>
            <person name="Hainaut M."/>
            <person name="Haridas S."/>
            <person name="Labutti K."/>
            <person name="Lindquist E."/>
            <person name="Lipzen A."/>
            <person name="Khouja H.-R."/>
            <person name="Murat C."/>
            <person name="Ohm R."/>
            <person name="Olson A."/>
            <person name="Spatafora J."/>
            <person name="Veneault-Fourrey C."/>
            <person name="Henrissat B."/>
            <person name="Grigoriev I."/>
            <person name="Martin F."/>
            <person name="Perotto S."/>
        </authorList>
    </citation>
    <scope>NUCLEOTIDE SEQUENCE [LARGE SCALE GENOMIC DNA]</scope>
    <source>
        <strain evidence="2 3">UAMH 7357</strain>
    </source>
</reference>
<evidence type="ECO:0000256" key="1">
    <source>
        <dbReference type="SAM" id="SignalP"/>
    </source>
</evidence>
<feature type="signal peptide" evidence="1">
    <location>
        <begin position="1"/>
        <end position="24"/>
    </location>
</feature>
<evidence type="ECO:0000313" key="2">
    <source>
        <dbReference type="EMBL" id="PMD15492.1"/>
    </source>
</evidence>